<dbReference type="Gene3D" id="3.90.280.10">
    <property type="entry name" value="PEBP-like"/>
    <property type="match status" value="1"/>
</dbReference>
<gene>
    <name evidence="3" type="ORF">F5X68DRAFT_262071</name>
</gene>
<dbReference type="InterPro" id="IPR035810">
    <property type="entry name" value="PEBP_euk"/>
</dbReference>
<feature type="compositionally biased region" description="Low complexity" evidence="1">
    <location>
        <begin position="215"/>
        <end position="236"/>
    </location>
</feature>
<accession>A0A9P8VAP5</accession>
<protein>
    <submittedName>
        <fullName evidence="3">Phosphatidylethanolamine-binding protein</fullName>
    </submittedName>
</protein>
<evidence type="ECO:0000256" key="1">
    <source>
        <dbReference type="SAM" id="MobiDB-lite"/>
    </source>
</evidence>
<reference evidence="3" key="1">
    <citation type="journal article" date="2021" name="Nat. Commun.">
        <title>Genetic determinants of endophytism in the Arabidopsis root mycobiome.</title>
        <authorList>
            <person name="Mesny F."/>
            <person name="Miyauchi S."/>
            <person name="Thiergart T."/>
            <person name="Pickel B."/>
            <person name="Atanasova L."/>
            <person name="Karlsson M."/>
            <person name="Huettel B."/>
            <person name="Barry K.W."/>
            <person name="Haridas S."/>
            <person name="Chen C."/>
            <person name="Bauer D."/>
            <person name="Andreopoulos W."/>
            <person name="Pangilinan J."/>
            <person name="LaButti K."/>
            <person name="Riley R."/>
            <person name="Lipzen A."/>
            <person name="Clum A."/>
            <person name="Drula E."/>
            <person name="Henrissat B."/>
            <person name="Kohler A."/>
            <person name="Grigoriev I.V."/>
            <person name="Martin F.M."/>
            <person name="Hacquard S."/>
        </authorList>
    </citation>
    <scope>NUCLEOTIDE SEQUENCE</scope>
    <source>
        <strain evidence="3">MPI-SDFR-AT-0117</strain>
    </source>
</reference>
<dbReference type="Pfam" id="PF01161">
    <property type="entry name" value="PBP"/>
    <property type="match status" value="1"/>
</dbReference>
<dbReference type="SUPFAM" id="SSF49777">
    <property type="entry name" value="PEBP-like"/>
    <property type="match status" value="1"/>
</dbReference>
<evidence type="ECO:0000313" key="4">
    <source>
        <dbReference type="Proteomes" id="UP000770015"/>
    </source>
</evidence>
<dbReference type="InterPro" id="IPR036610">
    <property type="entry name" value="PEBP-like_sf"/>
</dbReference>
<evidence type="ECO:0000256" key="2">
    <source>
        <dbReference type="SAM" id="SignalP"/>
    </source>
</evidence>
<feature type="signal peptide" evidence="2">
    <location>
        <begin position="1"/>
        <end position="20"/>
    </location>
</feature>
<feature type="chain" id="PRO_5040142219" evidence="2">
    <location>
        <begin position="21"/>
        <end position="325"/>
    </location>
</feature>
<dbReference type="OrthoDB" id="2506647at2759"/>
<keyword evidence="4" id="KW-1185">Reference proteome</keyword>
<evidence type="ECO:0000313" key="3">
    <source>
        <dbReference type="EMBL" id="KAH6686265.1"/>
    </source>
</evidence>
<feature type="compositionally biased region" description="Gly residues" evidence="1">
    <location>
        <begin position="259"/>
        <end position="279"/>
    </location>
</feature>
<feature type="region of interest" description="Disordered" evidence="1">
    <location>
        <begin position="206"/>
        <end position="292"/>
    </location>
</feature>
<dbReference type="InterPro" id="IPR008914">
    <property type="entry name" value="PEBP"/>
</dbReference>
<dbReference type="AlphaFoldDB" id="A0A9P8VAP5"/>
<feature type="compositionally biased region" description="Gly residues" evidence="1">
    <location>
        <begin position="237"/>
        <end position="251"/>
    </location>
</feature>
<sequence>MTMLGSSLVLLATSAALVAAATPAGFQPAAQNPLIISYGGIAAMNGVNLPKQSTAKVPTIATEQPLQGKYAIFMIDMDIPTNAPPQTSTLLHWAQAGLTSNPVPTILNTTMGTKQVHVMQNLAATPAMADYFGPNPPALMPLQHRYAFVAVDHSTISRDGLGQLTLASQQRRGFDATRTLTAAGLGPQNVVAGNFYMVSNTGPIRDGSGAGLPGQPGQPNGGISPAPGMGGTTPAPGNGGTIPTPGGGTGGTIPTPGEQVGGGGQVGGTPGLVGGGGTTPGTPLGATQPAQPGRAVSSAMTVVPSGRVGVACICLAAVAVFMGLS</sequence>
<keyword evidence="2" id="KW-0732">Signal</keyword>
<dbReference type="Proteomes" id="UP000770015">
    <property type="component" value="Unassembled WGS sequence"/>
</dbReference>
<dbReference type="EMBL" id="JAGSXJ010000013">
    <property type="protein sequence ID" value="KAH6686265.1"/>
    <property type="molecule type" value="Genomic_DNA"/>
</dbReference>
<name>A0A9P8VAP5_9PEZI</name>
<feature type="compositionally biased region" description="Low complexity" evidence="1">
    <location>
        <begin position="280"/>
        <end position="290"/>
    </location>
</feature>
<dbReference type="CDD" id="cd00866">
    <property type="entry name" value="PEBP_euk"/>
    <property type="match status" value="1"/>
</dbReference>
<organism evidence="3 4">
    <name type="scientific">Plectosphaerella plurivora</name>
    <dbReference type="NCBI Taxonomy" id="936078"/>
    <lineage>
        <taxon>Eukaryota</taxon>
        <taxon>Fungi</taxon>
        <taxon>Dikarya</taxon>
        <taxon>Ascomycota</taxon>
        <taxon>Pezizomycotina</taxon>
        <taxon>Sordariomycetes</taxon>
        <taxon>Hypocreomycetidae</taxon>
        <taxon>Glomerellales</taxon>
        <taxon>Plectosphaerellaceae</taxon>
        <taxon>Plectosphaerella</taxon>
    </lineage>
</organism>
<comment type="caution">
    <text evidence="3">The sequence shown here is derived from an EMBL/GenBank/DDBJ whole genome shotgun (WGS) entry which is preliminary data.</text>
</comment>
<proteinExistence type="predicted"/>